<comment type="caution">
    <text evidence="1">The sequence shown here is derived from an EMBL/GenBank/DDBJ whole genome shotgun (WGS) entry which is preliminary data.</text>
</comment>
<sequence length="412" mass="45778">MPSRTENDFLGLAPFLRLSINGADLRQIAQALLDKAGQDEDNPSLWMNLSTAFFAIGERQLGLTMQEQALQMQRIHALPAQHQPARLRLLVLLSAGDLAENTPVDCLLEKSEDIDLVYAYATPDMPLPAGLPEHDVLLLALSDTTDTRPILDALEFLLADWPCPVINTPAAIRNTERGRASALLGDVPGLLMPPTRLVSRATLVAMVMGTARIEDVFEGCSFPIILRPIGSQAGRDLDRLDSADDIPGYLSRVSETEFYLSRFIDYSGTDGRFRKYRVALIDGQPFACHMGVSSHWMIHYLNAGMYEDAAKRAEEQAFMEHFADFARRHAPALEAVYRRSGLDYLCIDCAETRDGQLLVFEMDHAMVVHAMDPADLFPYKQTHMLKVRHAFEACLAARAARRPQPESANPSA</sequence>
<evidence type="ECO:0000313" key="1">
    <source>
        <dbReference type="EMBL" id="NML26516.1"/>
    </source>
</evidence>
<dbReference type="AlphaFoldDB" id="A0A848G6H3"/>
<name>A0A848G6H3_9RHOO</name>
<dbReference type="Proteomes" id="UP000580043">
    <property type="component" value="Unassembled WGS sequence"/>
</dbReference>
<evidence type="ECO:0008006" key="3">
    <source>
        <dbReference type="Google" id="ProtNLM"/>
    </source>
</evidence>
<reference evidence="1 2" key="1">
    <citation type="submission" date="2020-04" db="EMBL/GenBank/DDBJ databases">
        <title>Zoogloea sp. G-4-1-14 isolated from soil.</title>
        <authorList>
            <person name="Dahal R.H."/>
        </authorList>
    </citation>
    <scope>NUCLEOTIDE SEQUENCE [LARGE SCALE GENOMIC DNA]</scope>
    <source>
        <strain evidence="1 2">G-4-1-14</strain>
    </source>
</reference>
<dbReference type="EMBL" id="JABBGA010000008">
    <property type="protein sequence ID" value="NML26516.1"/>
    <property type="molecule type" value="Genomic_DNA"/>
</dbReference>
<gene>
    <name evidence="1" type="ORF">HHL15_12235</name>
</gene>
<dbReference type="SUPFAM" id="SSF56059">
    <property type="entry name" value="Glutathione synthetase ATP-binding domain-like"/>
    <property type="match status" value="1"/>
</dbReference>
<protein>
    <recommendedName>
        <fullName evidence="3">RimK family alpha-L-glutamate ligase</fullName>
    </recommendedName>
</protein>
<accession>A0A848G6H3</accession>
<dbReference type="RefSeq" id="WP_169146049.1">
    <property type="nucleotide sequence ID" value="NZ_JABBGA010000008.1"/>
</dbReference>
<proteinExistence type="predicted"/>
<evidence type="ECO:0000313" key="2">
    <source>
        <dbReference type="Proteomes" id="UP000580043"/>
    </source>
</evidence>
<keyword evidence="2" id="KW-1185">Reference proteome</keyword>
<organism evidence="1 2">
    <name type="scientific">Zoogloea dura</name>
    <dbReference type="NCBI Taxonomy" id="2728840"/>
    <lineage>
        <taxon>Bacteria</taxon>
        <taxon>Pseudomonadati</taxon>
        <taxon>Pseudomonadota</taxon>
        <taxon>Betaproteobacteria</taxon>
        <taxon>Rhodocyclales</taxon>
        <taxon>Zoogloeaceae</taxon>
        <taxon>Zoogloea</taxon>
    </lineage>
</organism>